<accession>A0A9Q0HVP3</accession>
<organism evidence="2 3">
    <name type="scientific">Rhynchospora breviuscula</name>
    <dbReference type="NCBI Taxonomy" id="2022672"/>
    <lineage>
        <taxon>Eukaryota</taxon>
        <taxon>Viridiplantae</taxon>
        <taxon>Streptophyta</taxon>
        <taxon>Embryophyta</taxon>
        <taxon>Tracheophyta</taxon>
        <taxon>Spermatophyta</taxon>
        <taxon>Magnoliopsida</taxon>
        <taxon>Liliopsida</taxon>
        <taxon>Poales</taxon>
        <taxon>Cyperaceae</taxon>
        <taxon>Cyperoideae</taxon>
        <taxon>Rhynchosporeae</taxon>
        <taxon>Rhynchospora</taxon>
    </lineage>
</organism>
<dbReference type="SMART" id="SM00256">
    <property type="entry name" value="FBOX"/>
    <property type="match status" value="1"/>
</dbReference>
<keyword evidence="3" id="KW-1185">Reference proteome</keyword>
<dbReference type="PROSITE" id="PS50181">
    <property type="entry name" value="FBOX"/>
    <property type="match status" value="1"/>
</dbReference>
<dbReference type="InterPro" id="IPR036047">
    <property type="entry name" value="F-box-like_dom_sf"/>
</dbReference>
<dbReference type="InterPro" id="IPR005174">
    <property type="entry name" value="KIB1-4_b-propeller"/>
</dbReference>
<dbReference type="PANTHER" id="PTHR44259">
    <property type="entry name" value="OS07G0183000 PROTEIN-RELATED"/>
    <property type="match status" value="1"/>
</dbReference>
<sequence>MCMANWSELPCDIIEHLTSFLPIQDYHRFSAVCRNWRMVAKQKRYSPIQQIPWLALGTEENKRKFYNLLEDRHYYLDVPNLRDKVLCGSSYGWLFTLDRKLKFHMVNPLTRECYDLPTPPPFLEGDLGLYEQDVPLYLEAESDDEEKHVFLREFFEESQRILVVKSIFDYEPSTRPDFTVVILYGDNDTPAFWRPGENAWTDITGLPRALDDIAFFDGKVYAVQHPIDNNHSVIYTFEVGTDPKATKVELQVPRHGNPNYFIEDRYQNFSVNYLVVFYGKLHLVERFIERIEHRLTTEFVIHELDLEGNNYSTRQHINGHTIFLGGNAPVVINPCQFPHCMKDAIYFTDLEFGHNELYGAEDLGIYDMIRKSITQYYPREVFHHTLAAPIWFTPNPW</sequence>
<dbReference type="Gene3D" id="1.20.1280.50">
    <property type="match status" value="1"/>
</dbReference>
<proteinExistence type="predicted"/>
<dbReference type="AlphaFoldDB" id="A0A9Q0HVP3"/>
<reference evidence="2" key="1">
    <citation type="journal article" date="2022" name="Cell">
        <title>Repeat-based holocentromeres influence genome architecture and karyotype evolution.</title>
        <authorList>
            <person name="Hofstatter P.G."/>
            <person name="Thangavel G."/>
            <person name="Lux T."/>
            <person name="Neumann P."/>
            <person name="Vondrak T."/>
            <person name="Novak P."/>
            <person name="Zhang M."/>
            <person name="Costa L."/>
            <person name="Castellani M."/>
            <person name="Scott A."/>
            <person name="Toegelov H."/>
            <person name="Fuchs J."/>
            <person name="Mata-Sucre Y."/>
            <person name="Dias Y."/>
            <person name="Vanzela A.L.L."/>
            <person name="Huettel B."/>
            <person name="Almeida C.C.S."/>
            <person name="Simkova H."/>
            <person name="Souza G."/>
            <person name="Pedrosa-Harand A."/>
            <person name="Macas J."/>
            <person name="Mayer K.F.X."/>
            <person name="Houben A."/>
            <person name="Marques A."/>
        </authorList>
    </citation>
    <scope>NUCLEOTIDE SEQUENCE</scope>
    <source>
        <strain evidence="2">RhyBre1mFocal</strain>
    </source>
</reference>
<dbReference type="CDD" id="cd09917">
    <property type="entry name" value="F-box_SF"/>
    <property type="match status" value="1"/>
</dbReference>
<dbReference type="OrthoDB" id="677441at2759"/>
<dbReference type="Pfam" id="PF03478">
    <property type="entry name" value="Beta-prop_KIB1-4"/>
    <property type="match status" value="1"/>
</dbReference>
<evidence type="ECO:0000313" key="3">
    <source>
        <dbReference type="Proteomes" id="UP001151287"/>
    </source>
</evidence>
<name>A0A9Q0HVP3_9POAL</name>
<dbReference type="InterPro" id="IPR050942">
    <property type="entry name" value="F-box_BR-signaling"/>
</dbReference>
<dbReference type="Pfam" id="PF00646">
    <property type="entry name" value="F-box"/>
    <property type="match status" value="1"/>
</dbReference>
<feature type="domain" description="F-box" evidence="1">
    <location>
        <begin position="3"/>
        <end position="48"/>
    </location>
</feature>
<evidence type="ECO:0000313" key="2">
    <source>
        <dbReference type="EMBL" id="KAJ1699598.1"/>
    </source>
</evidence>
<dbReference type="InterPro" id="IPR001810">
    <property type="entry name" value="F-box_dom"/>
</dbReference>
<evidence type="ECO:0000259" key="1">
    <source>
        <dbReference type="PROSITE" id="PS50181"/>
    </source>
</evidence>
<dbReference type="Proteomes" id="UP001151287">
    <property type="component" value="Unassembled WGS sequence"/>
</dbReference>
<dbReference type="EMBL" id="JAMQYH010000002">
    <property type="protein sequence ID" value="KAJ1699598.1"/>
    <property type="molecule type" value="Genomic_DNA"/>
</dbReference>
<protein>
    <recommendedName>
        <fullName evidence="1">F-box domain-containing protein</fullName>
    </recommendedName>
</protein>
<dbReference type="SUPFAM" id="SSF81383">
    <property type="entry name" value="F-box domain"/>
    <property type="match status" value="1"/>
</dbReference>
<gene>
    <name evidence="2" type="ORF">LUZ63_008110</name>
</gene>
<comment type="caution">
    <text evidence="2">The sequence shown here is derived from an EMBL/GenBank/DDBJ whole genome shotgun (WGS) entry which is preliminary data.</text>
</comment>